<dbReference type="EMBL" id="JAJKBJ010000001">
    <property type="protein sequence ID" value="MCL9682619.1"/>
    <property type="molecule type" value="Genomic_DNA"/>
</dbReference>
<sequence>MLTLITLAGGYWGTKRHQIAKVNYYAEKINLYHVSNPVKAKEYASKLLAYYRKLADENKIVNVVSEWFIENPPLQIIKRLDHQINRELTQDTIIYLSREAQLYEIYDKYQGKSSFKSLIQKKLKKIDDAFEVITLASGNNPIVLVNYQEQRFVIRFLRMNVAEEAKGHSPRIIRELMNGIPQIAKPYLLEHVAEDNIEVTFIEYSEYYANGNLEDRFQNLRIQKQKQYISPADFSKILLNYAVKLVNFYIVINQQNIWYTDLKPSNILLNDEDELVISDIKGLVFSTEKMVRSSSTSTSQQYFQSSVFVKNQINLERLQCHTLGTTLYQLACGQLPEQEENVPGQWSNIYDFLLPVFKGPKGSFLKGLITDLVSEMTMPMSNILNDLNAQLLAHDDLNNTISLDEYIIDLSPSTKAQSLFK</sequence>
<evidence type="ECO:0000313" key="2">
    <source>
        <dbReference type="EMBL" id="MCL9682619.1"/>
    </source>
</evidence>
<proteinExistence type="predicted"/>
<dbReference type="InterPro" id="IPR008271">
    <property type="entry name" value="Ser/Thr_kinase_AS"/>
</dbReference>
<dbReference type="Gene3D" id="1.10.510.10">
    <property type="entry name" value="Transferase(Phosphotransferase) domain 1"/>
    <property type="match status" value="1"/>
</dbReference>
<reference evidence="2" key="1">
    <citation type="submission" date="2021-11" db="EMBL/GenBank/DDBJ databases">
        <title>Legionella maioricencis sp. nov., a new species isolated from hot water samples in Mallorca.</title>
        <authorList>
            <person name="Crespi S."/>
            <person name="Drasar V."/>
            <person name="Salva-Serra F."/>
            <person name="Jaen-Luchoro D."/>
            <person name="Pineiro-Iglesias B."/>
            <person name="Aliaga F."/>
            <person name="Fernandez-Juarez V."/>
            <person name="Coll G."/>
            <person name="Moore E.R.B."/>
            <person name="Bennasar-Figueras A."/>
        </authorList>
    </citation>
    <scope>NUCLEOTIDE SEQUENCE</scope>
    <source>
        <strain evidence="2">HCPI-6</strain>
    </source>
</reference>
<gene>
    <name evidence="2" type="ORF">LOX96_00780</name>
</gene>
<comment type="caution">
    <text evidence="2">The sequence shown here is derived from an EMBL/GenBank/DDBJ whole genome shotgun (WGS) entry which is preliminary data.</text>
</comment>
<dbReference type="Gene3D" id="3.30.200.20">
    <property type="entry name" value="Phosphorylase Kinase, domain 1"/>
    <property type="match status" value="1"/>
</dbReference>
<evidence type="ECO:0000259" key="1">
    <source>
        <dbReference type="PROSITE" id="PS50011"/>
    </source>
</evidence>
<evidence type="ECO:0000313" key="3">
    <source>
        <dbReference type="Proteomes" id="UP001139721"/>
    </source>
</evidence>
<name>A0A9X2CXN4_9GAMM</name>
<feature type="domain" description="Protein kinase" evidence="1">
    <location>
        <begin position="129"/>
        <end position="421"/>
    </location>
</feature>
<keyword evidence="3" id="KW-1185">Reference proteome</keyword>
<organism evidence="2 3">
    <name type="scientific">Legionella maioricensis</name>
    <dbReference type="NCBI Taxonomy" id="2896528"/>
    <lineage>
        <taxon>Bacteria</taxon>
        <taxon>Pseudomonadati</taxon>
        <taxon>Pseudomonadota</taxon>
        <taxon>Gammaproteobacteria</taxon>
        <taxon>Legionellales</taxon>
        <taxon>Legionellaceae</taxon>
        <taxon>Legionella</taxon>
    </lineage>
</organism>
<dbReference type="Proteomes" id="UP001139721">
    <property type="component" value="Unassembled WGS sequence"/>
</dbReference>
<protein>
    <recommendedName>
        <fullName evidence="1">Protein kinase domain-containing protein</fullName>
    </recommendedName>
</protein>
<dbReference type="InterPro" id="IPR011009">
    <property type="entry name" value="Kinase-like_dom_sf"/>
</dbReference>
<dbReference type="Pfam" id="PF00069">
    <property type="entry name" value="Pkinase"/>
    <property type="match status" value="1"/>
</dbReference>
<dbReference type="PROSITE" id="PS00108">
    <property type="entry name" value="PROTEIN_KINASE_ST"/>
    <property type="match status" value="1"/>
</dbReference>
<dbReference type="SUPFAM" id="SSF56112">
    <property type="entry name" value="Protein kinase-like (PK-like)"/>
    <property type="match status" value="1"/>
</dbReference>
<dbReference type="InterPro" id="IPR000719">
    <property type="entry name" value="Prot_kinase_dom"/>
</dbReference>
<dbReference type="AlphaFoldDB" id="A0A9X2CXN4"/>
<dbReference type="GO" id="GO:0005524">
    <property type="term" value="F:ATP binding"/>
    <property type="evidence" value="ECO:0007669"/>
    <property type="project" value="InterPro"/>
</dbReference>
<accession>A0A9X2CXN4</accession>
<dbReference type="RefSeq" id="WP_250421452.1">
    <property type="nucleotide sequence ID" value="NZ_JAJKBJ010000001.1"/>
</dbReference>
<dbReference type="PROSITE" id="PS50011">
    <property type="entry name" value="PROTEIN_KINASE_DOM"/>
    <property type="match status" value="1"/>
</dbReference>
<dbReference type="GO" id="GO:0004672">
    <property type="term" value="F:protein kinase activity"/>
    <property type="evidence" value="ECO:0007669"/>
    <property type="project" value="InterPro"/>
</dbReference>